<feature type="region of interest" description="Disordered" evidence="1">
    <location>
        <begin position="48"/>
        <end position="69"/>
    </location>
</feature>
<name>A0ABD2LJ74_9BILA</name>
<dbReference type="EMBL" id="JBICBT010000389">
    <property type="protein sequence ID" value="KAL3115262.1"/>
    <property type="molecule type" value="Genomic_DNA"/>
</dbReference>
<sequence>MVELDATDFNRSLSFEERSREREEFAEQMKSGSEGIAREDVIIVSDDTVWQPSEDGADVPPTNVQPAEE</sequence>
<accession>A0ABD2LJ74</accession>
<reference evidence="2 3" key="1">
    <citation type="submission" date="2024-10" db="EMBL/GenBank/DDBJ databases">
        <authorList>
            <person name="Kim D."/>
        </authorList>
    </citation>
    <scope>NUCLEOTIDE SEQUENCE [LARGE SCALE GENOMIC DNA]</scope>
    <source>
        <strain evidence="2">BH-2024</strain>
    </source>
</reference>
<evidence type="ECO:0000313" key="2">
    <source>
        <dbReference type="EMBL" id="KAL3115262.1"/>
    </source>
</evidence>
<gene>
    <name evidence="2" type="ORF">niasHT_018985</name>
</gene>
<keyword evidence="3" id="KW-1185">Reference proteome</keyword>
<comment type="caution">
    <text evidence="2">The sequence shown here is derived from an EMBL/GenBank/DDBJ whole genome shotgun (WGS) entry which is preliminary data.</text>
</comment>
<proteinExistence type="predicted"/>
<evidence type="ECO:0000256" key="1">
    <source>
        <dbReference type="SAM" id="MobiDB-lite"/>
    </source>
</evidence>
<evidence type="ECO:0000313" key="3">
    <source>
        <dbReference type="Proteomes" id="UP001620626"/>
    </source>
</evidence>
<organism evidence="2 3">
    <name type="scientific">Heterodera trifolii</name>
    <dbReference type="NCBI Taxonomy" id="157864"/>
    <lineage>
        <taxon>Eukaryota</taxon>
        <taxon>Metazoa</taxon>
        <taxon>Ecdysozoa</taxon>
        <taxon>Nematoda</taxon>
        <taxon>Chromadorea</taxon>
        <taxon>Rhabditida</taxon>
        <taxon>Tylenchina</taxon>
        <taxon>Tylenchomorpha</taxon>
        <taxon>Tylenchoidea</taxon>
        <taxon>Heteroderidae</taxon>
        <taxon>Heteroderinae</taxon>
        <taxon>Heterodera</taxon>
    </lineage>
</organism>
<protein>
    <submittedName>
        <fullName evidence="2">Uncharacterized protein</fullName>
    </submittedName>
</protein>
<dbReference type="AlphaFoldDB" id="A0ABD2LJ74"/>
<dbReference type="Proteomes" id="UP001620626">
    <property type="component" value="Unassembled WGS sequence"/>
</dbReference>